<dbReference type="InterPro" id="IPR050229">
    <property type="entry name" value="GlpE_sulfurtransferase"/>
</dbReference>
<dbReference type="PANTHER" id="PTHR43031">
    <property type="entry name" value="FAD-DEPENDENT OXIDOREDUCTASE"/>
    <property type="match status" value="1"/>
</dbReference>
<evidence type="ECO:0000313" key="4">
    <source>
        <dbReference type="Proteomes" id="UP000275012"/>
    </source>
</evidence>
<keyword evidence="1" id="KW-0812">Transmembrane</keyword>
<sequence>MTELFEFLGRHLWLSLALAGITLALVYTELSRFWQGFKALKPGELTALVNRENALVIDIRAMNEFQQGHVSGSKNVLMSQFDPESKLLASAKSLPVVVVCKTGMTAAGAAKRLVKAGFEKVYVLDGGIAAWQQADLPLVKGRG</sequence>
<dbReference type="SUPFAM" id="SSF52821">
    <property type="entry name" value="Rhodanese/Cell cycle control phosphatase"/>
    <property type="match status" value="1"/>
</dbReference>
<keyword evidence="1" id="KW-1133">Transmembrane helix</keyword>
<gene>
    <name evidence="3" type="ORF">EBB59_06445</name>
</gene>
<evidence type="ECO:0000256" key="1">
    <source>
        <dbReference type="SAM" id="Phobius"/>
    </source>
</evidence>
<dbReference type="CDD" id="cd00158">
    <property type="entry name" value="RHOD"/>
    <property type="match status" value="1"/>
</dbReference>
<dbReference type="Proteomes" id="UP000275012">
    <property type="component" value="Unassembled WGS sequence"/>
</dbReference>
<feature type="transmembrane region" description="Helical" evidence="1">
    <location>
        <begin position="12"/>
        <end position="30"/>
    </location>
</feature>
<name>A0A3M2HTX2_9GAMM</name>
<evidence type="ECO:0000313" key="3">
    <source>
        <dbReference type="EMBL" id="RMH93171.1"/>
    </source>
</evidence>
<dbReference type="PROSITE" id="PS50206">
    <property type="entry name" value="RHODANESE_3"/>
    <property type="match status" value="1"/>
</dbReference>
<dbReference type="SMART" id="SM00450">
    <property type="entry name" value="RHOD"/>
    <property type="match status" value="1"/>
</dbReference>
<evidence type="ECO:0000259" key="2">
    <source>
        <dbReference type="PROSITE" id="PS50206"/>
    </source>
</evidence>
<dbReference type="InterPro" id="IPR036873">
    <property type="entry name" value="Rhodanese-like_dom_sf"/>
</dbReference>
<dbReference type="EMBL" id="RFLY01000007">
    <property type="protein sequence ID" value="RMH93171.1"/>
    <property type="molecule type" value="Genomic_DNA"/>
</dbReference>
<proteinExistence type="predicted"/>
<protein>
    <submittedName>
        <fullName evidence="3">Rhodanese-like domain-containing protein</fullName>
    </submittedName>
</protein>
<dbReference type="Pfam" id="PF00581">
    <property type="entry name" value="Rhodanese"/>
    <property type="match status" value="1"/>
</dbReference>
<dbReference type="RefSeq" id="WP_122101330.1">
    <property type="nucleotide sequence ID" value="NZ_RFLY01000007.1"/>
</dbReference>
<dbReference type="Gene3D" id="3.40.250.10">
    <property type="entry name" value="Rhodanese-like domain"/>
    <property type="match status" value="1"/>
</dbReference>
<dbReference type="OrthoDB" id="9808735at2"/>
<dbReference type="AlphaFoldDB" id="A0A3M2HTX2"/>
<keyword evidence="4" id="KW-1185">Reference proteome</keyword>
<feature type="domain" description="Rhodanese" evidence="2">
    <location>
        <begin position="50"/>
        <end position="140"/>
    </location>
</feature>
<comment type="caution">
    <text evidence="3">The sequence shown here is derived from an EMBL/GenBank/DDBJ whole genome shotgun (WGS) entry which is preliminary data.</text>
</comment>
<accession>A0A3M2HTX2</accession>
<keyword evidence="1" id="KW-0472">Membrane</keyword>
<dbReference type="PANTHER" id="PTHR43031:SF18">
    <property type="entry name" value="RHODANESE-RELATED SULFURTRANSFERASES"/>
    <property type="match status" value="1"/>
</dbReference>
<organism evidence="3 4">
    <name type="scientific">Solilutibacter pythonis</name>
    <dbReference type="NCBI Taxonomy" id="2483112"/>
    <lineage>
        <taxon>Bacteria</taxon>
        <taxon>Pseudomonadati</taxon>
        <taxon>Pseudomonadota</taxon>
        <taxon>Gammaproteobacteria</taxon>
        <taxon>Lysobacterales</taxon>
        <taxon>Lysobacteraceae</taxon>
        <taxon>Solilutibacter</taxon>
    </lineage>
</organism>
<reference evidence="3 4" key="1">
    <citation type="submission" date="2018-10" db="EMBL/GenBank/DDBJ databases">
        <title>Proposal of Lysobacter pythonis sp. nov. isolated from royal pythons (Python regius).</title>
        <authorList>
            <person name="Hans-Juergen B."/>
            <person name="Huptas C."/>
            <person name="Sandra B."/>
            <person name="Igor L."/>
            <person name="Joachim S."/>
            <person name="Siegfried S."/>
            <person name="Mareike W."/>
            <person name="Peter K."/>
        </authorList>
    </citation>
    <scope>NUCLEOTIDE SEQUENCE [LARGE SCALE GENOMIC DNA]</scope>
    <source>
        <strain evidence="3 4">4284/11</strain>
    </source>
</reference>
<dbReference type="InterPro" id="IPR001763">
    <property type="entry name" value="Rhodanese-like_dom"/>
</dbReference>